<reference evidence="1" key="1">
    <citation type="journal article" date="2014" name="Front. Microbiol.">
        <title>High frequency of phylogenetically diverse reductive dehalogenase-homologous genes in deep subseafloor sedimentary metagenomes.</title>
        <authorList>
            <person name="Kawai M."/>
            <person name="Futagami T."/>
            <person name="Toyoda A."/>
            <person name="Takaki Y."/>
            <person name="Nishi S."/>
            <person name="Hori S."/>
            <person name="Arai W."/>
            <person name="Tsubouchi T."/>
            <person name="Morono Y."/>
            <person name="Uchiyama I."/>
            <person name="Ito T."/>
            <person name="Fujiyama A."/>
            <person name="Inagaki F."/>
            <person name="Takami H."/>
        </authorList>
    </citation>
    <scope>NUCLEOTIDE SEQUENCE</scope>
    <source>
        <strain evidence="1">Expedition CK06-06</strain>
    </source>
</reference>
<comment type="caution">
    <text evidence="1">The sequence shown here is derived from an EMBL/GenBank/DDBJ whole genome shotgun (WGS) entry which is preliminary data.</text>
</comment>
<organism evidence="1">
    <name type="scientific">marine sediment metagenome</name>
    <dbReference type="NCBI Taxonomy" id="412755"/>
    <lineage>
        <taxon>unclassified sequences</taxon>
        <taxon>metagenomes</taxon>
        <taxon>ecological metagenomes</taxon>
    </lineage>
</organism>
<gene>
    <name evidence="1" type="ORF">S01H4_66012</name>
</gene>
<sequence length="43" mass="5193">MIQAYTDALCFGAWEEEIKTKKEEAIKNKVPHYDREFNSWENE</sequence>
<proteinExistence type="predicted"/>
<dbReference type="EMBL" id="BART01040650">
    <property type="protein sequence ID" value="GAH30433.1"/>
    <property type="molecule type" value="Genomic_DNA"/>
</dbReference>
<evidence type="ECO:0000313" key="1">
    <source>
        <dbReference type="EMBL" id="GAH30433.1"/>
    </source>
</evidence>
<feature type="non-terminal residue" evidence="1">
    <location>
        <position position="43"/>
    </location>
</feature>
<protein>
    <submittedName>
        <fullName evidence="1">Uncharacterized protein</fullName>
    </submittedName>
</protein>
<accession>X1GBM0</accession>
<dbReference type="AlphaFoldDB" id="X1GBM0"/>
<name>X1GBM0_9ZZZZ</name>